<proteinExistence type="predicted"/>
<dbReference type="Proteomes" id="UP000326565">
    <property type="component" value="Unassembled WGS sequence"/>
</dbReference>
<protein>
    <submittedName>
        <fullName evidence="1">Uncharacterized protein</fullName>
    </submittedName>
</protein>
<evidence type="ECO:0000313" key="1">
    <source>
        <dbReference type="EMBL" id="KAB8079666.1"/>
    </source>
</evidence>
<keyword evidence="2" id="KW-1185">Reference proteome</keyword>
<dbReference type="AlphaFoldDB" id="A0A5N5XG18"/>
<accession>A0A5N5XG18</accession>
<evidence type="ECO:0000313" key="2">
    <source>
        <dbReference type="Proteomes" id="UP000326565"/>
    </source>
</evidence>
<gene>
    <name evidence="1" type="ORF">BDV29DRAFT_164177</name>
</gene>
<sequence length="62" mass="6701">MRSSCSLLPSSPQFKTQKCISPFASCRRDSIHSYSRSSLLRMHGAGCPTAAIARTSQVALTL</sequence>
<reference evidence="1 2" key="1">
    <citation type="submission" date="2019-04" db="EMBL/GenBank/DDBJ databases">
        <title>Friends and foes A comparative genomics study of 23 Aspergillus species from section Flavi.</title>
        <authorList>
            <consortium name="DOE Joint Genome Institute"/>
            <person name="Kjaerbolling I."/>
            <person name="Vesth T."/>
            <person name="Frisvad J.C."/>
            <person name="Nybo J.L."/>
            <person name="Theobald S."/>
            <person name="Kildgaard S."/>
            <person name="Isbrandt T."/>
            <person name="Kuo A."/>
            <person name="Sato A."/>
            <person name="Lyhne E.K."/>
            <person name="Kogle M.E."/>
            <person name="Wiebenga A."/>
            <person name="Kun R.S."/>
            <person name="Lubbers R.J."/>
            <person name="Makela M.R."/>
            <person name="Barry K."/>
            <person name="Chovatia M."/>
            <person name="Clum A."/>
            <person name="Daum C."/>
            <person name="Haridas S."/>
            <person name="He G."/>
            <person name="LaButti K."/>
            <person name="Lipzen A."/>
            <person name="Mondo S."/>
            <person name="Riley R."/>
            <person name="Salamov A."/>
            <person name="Simmons B.A."/>
            <person name="Magnuson J.K."/>
            <person name="Henrissat B."/>
            <person name="Mortensen U.H."/>
            <person name="Larsen T.O."/>
            <person name="Devries R.P."/>
            <person name="Grigoriev I.V."/>
            <person name="Machida M."/>
            <person name="Baker S.E."/>
            <person name="Andersen M.R."/>
        </authorList>
    </citation>
    <scope>NUCLEOTIDE SEQUENCE [LARGE SCALE GENOMIC DNA]</scope>
    <source>
        <strain evidence="1 2">CBS 151.66</strain>
    </source>
</reference>
<organism evidence="1 2">
    <name type="scientific">Aspergillus leporis</name>
    <dbReference type="NCBI Taxonomy" id="41062"/>
    <lineage>
        <taxon>Eukaryota</taxon>
        <taxon>Fungi</taxon>
        <taxon>Dikarya</taxon>
        <taxon>Ascomycota</taxon>
        <taxon>Pezizomycotina</taxon>
        <taxon>Eurotiomycetes</taxon>
        <taxon>Eurotiomycetidae</taxon>
        <taxon>Eurotiales</taxon>
        <taxon>Aspergillaceae</taxon>
        <taxon>Aspergillus</taxon>
        <taxon>Aspergillus subgen. Circumdati</taxon>
    </lineage>
</organism>
<name>A0A5N5XG18_9EURO</name>
<dbReference type="EMBL" id="ML732149">
    <property type="protein sequence ID" value="KAB8079666.1"/>
    <property type="molecule type" value="Genomic_DNA"/>
</dbReference>